<gene>
    <name evidence="2" type="ORF">ThidrDRAFT_3610</name>
</gene>
<dbReference type="eggNOG" id="COG1943">
    <property type="taxonomic scope" value="Bacteria"/>
</dbReference>
<name>G2E5P7_9GAMM</name>
<dbReference type="AlphaFoldDB" id="G2E5P7"/>
<dbReference type="NCBIfam" id="NF047646">
    <property type="entry name" value="REP_Tyr_transpos"/>
    <property type="match status" value="1"/>
</dbReference>
<comment type="caution">
    <text evidence="2">The sequence shown here is derived from an EMBL/GenBank/DDBJ whole genome shotgun (WGS) entry which is preliminary data.</text>
</comment>
<dbReference type="SMART" id="SM01321">
    <property type="entry name" value="Y1_Tnp"/>
    <property type="match status" value="1"/>
</dbReference>
<feature type="domain" description="Transposase IS200-like" evidence="1">
    <location>
        <begin position="8"/>
        <end position="131"/>
    </location>
</feature>
<dbReference type="PATRIC" id="fig|765913.3.peg.3677"/>
<dbReference type="InterPro" id="IPR002686">
    <property type="entry name" value="Transposase_17"/>
</dbReference>
<dbReference type="Gene3D" id="3.30.70.1290">
    <property type="entry name" value="Transposase IS200-like"/>
    <property type="match status" value="1"/>
</dbReference>
<protein>
    <recommendedName>
        <fullName evidence="1">Transposase IS200-like domain-containing protein</fullName>
    </recommendedName>
</protein>
<sequence length="187" mass="22186">MRYRRTLIGGATYFFTVNLADRNARLLIDHIAALRAAVRHVRQAHPFEIIAWVVLPEHMHAVWILPPGDSEYPMRWNQIKGGFSRRIPSGERVSASRSSRRERGVWQRRYWEHLIRDERDLERHVDYVHWNPVKHGYVSRVVDWPFSSFHTFVRRGWLDADWGYAGDFGEGYVMGSRGSRRDLRVEM</sequence>
<dbReference type="EMBL" id="AFWT01000033">
    <property type="protein sequence ID" value="EGV28618.1"/>
    <property type="molecule type" value="Genomic_DNA"/>
</dbReference>
<evidence type="ECO:0000313" key="2">
    <source>
        <dbReference type="EMBL" id="EGV28618.1"/>
    </source>
</evidence>
<dbReference type="InterPro" id="IPR052715">
    <property type="entry name" value="RAYT_transposase"/>
</dbReference>
<dbReference type="Proteomes" id="UP000004200">
    <property type="component" value="Unassembled WGS sequence"/>
</dbReference>
<evidence type="ECO:0000313" key="3">
    <source>
        <dbReference type="Proteomes" id="UP000004200"/>
    </source>
</evidence>
<dbReference type="GO" id="GO:0004803">
    <property type="term" value="F:transposase activity"/>
    <property type="evidence" value="ECO:0007669"/>
    <property type="project" value="InterPro"/>
</dbReference>
<dbReference type="RefSeq" id="WP_007042323.1">
    <property type="nucleotide sequence ID" value="NZ_AFWT01000033.1"/>
</dbReference>
<dbReference type="STRING" id="765913.ThidrDRAFT_3610"/>
<dbReference type="InterPro" id="IPR036515">
    <property type="entry name" value="Transposase_17_sf"/>
</dbReference>
<reference evidence="2 3" key="1">
    <citation type="submission" date="2011-06" db="EMBL/GenBank/DDBJ databases">
        <title>The draft genome of Thiorhodococcus drewsii AZ1.</title>
        <authorList>
            <consortium name="US DOE Joint Genome Institute (JGI-PGF)"/>
            <person name="Lucas S."/>
            <person name="Han J."/>
            <person name="Lapidus A."/>
            <person name="Cheng J.-F."/>
            <person name="Goodwin L."/>
            <person name="Pitluck S."/>
            <person name="Peters L."/>
            <person name="Land M.L."/>
            <person name="Hauser L."/>
            <person name="Vogl K."/>
            <person name="Liu Z."/>
            <person name="Imhoff J."/>
            <person name="Thiel V."/>
            <person name="Frigaard N.-U."/>
            <person name="Bryant D.A."/>
            <person name="Woyke T.J."/>
        </authorList>
    </citation>
    <scope>NUCLEOTIDE SEQUENCE [LARGE SCALE GENOMIC DNA]</scope>
    <source>
        <strain evidence="2 3">AZ1</strain>
    </source>
</reference>
<dbReference type="GO" id="GO:0043565">
    <property type="term" value="F:sequence-specific DNA binding"/>
    <property type="evidence" value="ECO:0007669"/>
    <property type="project" value="TreeGrafter"/>
</dbReference>
<dbReference type="SUPFAM" id="SSF143422">
    <property type="entry name" value="Transposase IS200-like"/>
    <property type="match status" value="1"/>
</dbReference>
<evidence type="ECO:0000259" key="1">
    <source>
        <dbReference type="SMART" id="SM01321"/>
    </source>
</evidence>
<keyword evidence="3" id="KW-1185">Reference proteome</keyword>
<proteinExistence type="predicted"/>
<dbReference type="PANTHER" id="PTHR36966">
    <property type="entry name" value="REP-ASSOCIATED TYROSINE TRANSPOSASE"/>
    <property type="match status" value="1"/>
</dbReference>
<dbReference type="PANTHER" id="PTHR36966:SF1">
    <property type="entry name" value="REP-ASSOCIATED TYROSINE TRANSPOSASE"/>
    <property type="match status" value="1"/>
</dbReference>
<accession>G2E5P7</accession>
<dbReference type="GO" id="GO:0006313">
    <property type="term" value="P:DNA transposition"/>
    <property type="evidence" value="ECO:0007669"/>
    <property type="project" value="InterPro"/>
</dbReference>
<organism evidence="2 3">
    <name type="scientific">Thiorhodococcus drewsii AZ1</name>
    <dbReference type="NCBI Taxonomy" id="765913"/>
    <lineage>
        <taxon>Bacteria</taxon>
        <taxon>Pseudomonadati</taxon>
        <taxon>Pseudomonadota</taxon>
        <taxon>Gammaproteobacteria</taxon>
        <taxon>Chromatiales</taxon>
        <taxon>Chromatiaceae</taxon>
        <taxon>Thiorhodococcus</taxon>
    </lineage>
</organism>